<dbReference type="InterPro" id="IPR041725">
    <property type="entry name" value="L-asparaginase_I"/>
</dbReference>
<dbReference type="InterPro" id="IPR036770">
    <property type="entry name" value="Ankyrin_rpt-contain_sf"/>
</dbReference>
<dbReference type="RefSeq" id="XP_036700146.1">
    <property type="nucleotide sequence ID" value="XM_036844251.1"/>
</dbReference>
<dbReference type="PROSITE" id="PS51732">
    <property type="entry name" value="ASN_GLN_ASE_3"/>
    <property type="match status" value="1"/>
</dbReference>
<dbReference type="Gene3D" id="3.40.50.1170">
    <property type="entry name" value="L-asparaginase, N-terminal domain"/>
    <property type="match status" value="1"/>
</dbReference>
<dbReference type="GO" id="GO:0004067">
    <property type="term" value="F:asparaginase activity"/>
    <property type="evidence" value="ECO:0007669"/>
    <property type="project" value="UniProtKB-UniRule"/>
</dbReference>
<feature type="repeat" description="ANK" evidence="6">
    <location>
        <begin position="402"/>
        <end position="434"/>
    </location>
</feature>
<dbReference type="InterPro" id="IPR002110">
    <property type="entry name" value="Ankyrin_rpt"/>
</dbReference>
<keyword evidence="10" id="KW-1185">Reference proteome</keyword>
<evidence type="ECO:0000256" key="1">
    <source>
        <dbReference type="ARBA" id="ARBA00012920"/>
    </source>
</evidence>
<dbReference type="PANTHER" id="PTHR11707">
    <property type="entry name" value="L-ASPARAGINASE"/>
    <property type="match status" value="1"/>
</dbReference>
<dbReference type="InterPro" id="IPR036152">
    <property type="entry name" value="Asp/glu_Ase-like_sf"/>
</dbReference>
<dbReference type="FunFam" id="3.40.50.40:FF:000001">
    <property type="entry name" value="L-asparaginase 1"/>
    <property type="match status" value="1"/>
</dbReference>
<evidence type="ECO:0000259" key="8">
    <source>
        <dbReference type="Pfam" id="PF00710"/>
    </source>
</evidence>
<dbReference type="PROSITE" id="PS00917">
    <property type="entry name" value="ASN_GLN_ASE_2"/>
    <property type="match status" value="1"/>
</dbReference>
<dbReference type="InterPro" id="IPR040919">
    <property type="entry name" value="Asparaginase_C"/>
</dbReference>
<reference evidence="11" key="1">
    <citation type="submission" date="2025-08" db="UniProtKB">
        <authorList>
            <consortium name="RefSeq"/>
        </authorList>
    </citation>
    <scope>IDENTIFICATION</scope>
    <source>
        <tissue evidence="11">Epidermis and Blubber</tissue>
    </source>
</reference>
<keyword evidence="4 6" id="KW-0040">ANK repeat</keyword>
<gene>
    <name evidence="11" type="primary">ASPG</name>
</gene>
<evidence type="ECO:0000313" key="11">
    <source>
        <dbReference type="RefSeq" id="XP_036700146.1"/>
    </source>
</evidence>
<dbReference type="PROSITE" id="PS50297">
    <property type="entry name" value="ANK_REP_REGION"/>
    <property type="match status" value="1"/>
</dbReference>
<dbReference type="SUPFAM" id="SSF53774">
    <property type="entry name" value="Glutaminase/Asparaginase"/>
    <property type="match status" value="1"/>
</dbReference>
<sequence length="531" mass="56792">MARATGPERRLLAIYTGGTIGMRSERGVLVPGRGLAAVLRTLPMFHDEGHARACGLPEDTLVLPPASPACPDQRVMYTVLECQPLFDSSDMTITEWVQIAQTIERHYGQYHGFVVIHGTDTMAFAASVLSFMLENLQKTVILTGAQVPIHALWNDGRENLLGALLLAGQYVIPEVCLFFQNQLFRGNRATKVDTRRFAAFCSPHLPPLATVGADVTINRELVRRVRGQGRLVVHSSMERDVGLLRLYPGIPASLVRVFLQPPLKGVVMETFGSGNGPTKPDLLQELRAAAERGLLIVNCTHCLQGAVTSDYGAGTALAGAGTISGSDMTSEAALAKLSYVLGLPGLSLDGRKELLARDLRGEVTPPAVDELRPSLRSSTLGRGVAQLLGLSQGSDLSLEDFGGQTPLHSAARGGQAGVVTMLLQRGLDVNARDKDGLSPLLLAVRGRHQGAIGLLRAAGARLSPRELEDSGTELCRLASRADCEGLRAWWQAGADLKQPGYDGRSALHVYLGLHSSSRDLPLSGSAAWCLT</sequence>
<dbReference type="Pfam" id="PF00710">
    <property type="entry name" value="Asparaginase"/>
    <property type="match status" value="1"/>
</dbReference>
<feature type="domain" description="L-asparaginase N-terminal" evidence="8">
    <location>
        <begin position="11"/>
        <end position="222"/>
    </location>
</feature>
<dbReference type="FunFam" id="3.40.50.1170:FF:000003">
    <property type="entry name" value="60 kDa lysophospholipase"/>
    <property type="match status" value="1"/>
</dbReference>
<dbReference type="Gene3D" id="1.25.40.20">
    <property type="entry name" value="Ankyrin repeat-containing domain"/>
    <property type="match status" value="1"/>
</dbReference>
<dbReference type="InterPro" id="IPR037152">
    <property type="entry name" value="L-asparaginase_N_sf"/>
</dbReference>
<dbReference type="PIRSF" id="PIRSF001220">
    <property type="entry name" value="L-ASNase_gatD"/>
    <property type="match status" value="1"/>
</dbReference>
<evidence type="ECO:0000256" key="7">
    <source>
        <dbReference type="PROSITE-ProRule" id="PRU10100"/>
    </source>
</evidence>
<dbReference type="Pfam" id="PF12796">
    <property type="entry name" value="Ank_2"/>
    <property type="match status" value="1"/>
</dbReference>
<comment type="similarity">
    <text evidence="5">In the N-terminal section; belongs to the asparaginase 1 family.</text>
</comment>
<protein>
    <recommendedName>
        <fullName evidence="1">asparaginase</fullName>
        <ecNumber evidence="1">3.5.1.1</ecNumber>
    </recommendedName>
</protein>
<evidence type="ECO:0000256" key="3">
    <source>
        <dbReference type="ARBA" id="ARBA00022801"/>
    </source>
</evidence>
<dbReference type="SMART" id="SM00248">
    <property type="entry name" value="ANK"/>
    <property type="match status" value="2"/>
</dbReference>
<evidence type="ECO:0000256" key="6">
    <source>
        <dbReference type="PROSITE-ProRule" id="PRU00023"/>
    </source>
</evidence>
<dbReference type="PRINTS" id="PR00139">
    <property type="entry name" value="ASNGLNASE"/>
</dbReference>
<organism evidence="10 11">
    <name type="scientific">Balaenoptera musculus</name>
    <name type="common">Blue whale</name>
    <dbReference type="NCBI Taxonomy" id="9771"/>
    <lineage>
        <taxon>Eukaryota</taxon>
        <taxon>Metazoa</taxon>
        <taxon>Chordata</taxon>
        <taxon>Craniata</taxon>
        <taxon>Vertebrata</taxon>
        <taxon>Euteleostomi</taxon>
        <taxon>Mammalia</taxon>
        <taxon>Eutheria</taxon>
        <taxon>Laurasiatheria</taxon>
        <taxon>Artiodactyla</taxon>
        <taxon>Whippomorpha</taxon>
        <taxon>Cetacea</taxon>
        <taxon>Mysticeti</taxon>
        <taxon>Balaenopteridae</taxon>
        <taxon>Balaenoptera</taxon>
    </lineage>
</organism>
<name>A0A8B8WSE6_BALMU</name>
<evidence type="ECO:0000256" key="2">
    <source>
        <dbReference type="ARBA" id="ARBA00022737"/>
    </source>
</evidence>
<dbReference type="SUPFAM" id="SSF48403">
    <property type="entry name" value="Ankyrin repeat"/>
    <property type="match status" value="1"/>
</dbReference>
<feature type="active site" evidence="7">
    <location>
        <position position="119"/>
    </location>
</feature>
<dbReference type="GeneID" id="118890872"/>
<dbReference type="InterPro" id="IPR006034">
    <property type="entry name" value="Asparaginase/glutaminase-like"/>
</dbReference>
<keyword evidence="3" id="KW-0378">Hydrolase</keyword>
<evidence type="ECO:0000313" key="10">
    <source>
        <dbReference type="Proteomes" id="UP000694857"/>
    </source>
</evidence>
<dbReference type="PROSITE" id="PS50088">
    <property type="entry name" value="ANK_REPEAT"/>
    <property type="match status" value="1"/>
</dbReference>
<dbReference type="InterPro" id="IPR027475">
    <property type="entry name" value="Asparaginase/glutaminase_AS2"/>
</dbReference>
<dbReference type="PIRSF" id="PIRSF500176">
    <property type="entry name" value="L_ASNase"/>
    <property type="match status" value="1"/>
</dbReference>
<dbReference type="AlphaFoldDB" id="A0A8B8WSE6"/>
<dbReference type="Gene3D" id="3.40.50.40">
    <property type="match status" value="1"/>
</dbReference>
<dbReference type="CDD" id="cd08963">
    <property type="entry name" value="L-asparaginase_I"/>
    <property type="match status" value="1"/>
</dbReference>
<keyword evidence="2" id="KW-0677">Repeat</keyword>
<evidence type="ECO:0000259" key="9">
    <source>
        <dbReference type="Pfam" id="PF17763"/>
    </source>
</evidence>
<dbReference type="InterPro" id="IPR027474">
    <property type="entry name" value="L-asparaginase_N"/>
</dbReference>
<dbReference type="SMART" id="SM00870">
    <property type="entry name" value="Asparaginase"/>
    <property type="match status" value="1"/>
</dbReference>
<dbReference type="CTD" id="374569"/>
<evidence type="ECO:0000256" key="5">
    <source>
        <dbReference type="ARBA" id="ARBA00061199"/>
    </source>
</evidence>
<dbReference type="InterPro" id="IPR027473">
    <property type="entry name" value="L-asparaginase_C"/>
</dbReference>
<dbReference type="SFLD" id="SFLDS00057">
    <property type="entry name" value="Glutaminase/Asparaginase"/>
    <property type="match status" value="1"/>
</dbReference>
<dbReference type="Pfam" id="PF17763">
    <property type="entry name" value="Asparaginase_C"/>
    <property type="match status" value="1"/>
</dbReference>
<dbReference type="GO" id="GO:0009066">
    <property type="term" value="P:aspartate family amino acid metabolic process"/>
    <property type="evidence" value="ECO:0007669"/>
    <property type="project" value="UniProtKB-ARBA"/>
</dbReference>
<feature type="domain" description="Asparaginase/glutaminase C-terminal" evidence="9">
    <location>
        <begin position="240"/>
        <end position="343"/>
    </location>
</feature>
<proteinExistence type="inferred from homology"/>
<dbReference type="EC" id="3.5.1.1" evidence="1"/>
<dbReference type="PANTHER" id="PTHR11707:SF28">
    <property type="entry name" value="60 KDA LYSOPHOSPHOLIPASE"/>
    <property type="match status" value="1"/>
</dbReference>
<evidence type="ECO:0000256" key="4">
    <source>
        <dbReference type="ARBA" id="ARBA00023043"/>
    </source>
</evidence>
<dbReference type="Proteomes" id="UP000694857">
    <property type="component" value="Chromosome 2"/>
</dbReference>
<accession>A0A8B8WSE6</accession>